<evidence type="ECO:0000313" key="1">
    <source>
        <dbReference type="EMBL" id="CUR54558.1"/>
    </source>
</evidence>
<name>A0A2P2BXT8_9ZZZZ</name>
<dbReference type="EMBL" id="CZKA01000011">
    <property type="protein sequence ID" value="CUR54558.1"/>
    <property type="molecule type" value="Genomic_DNA"/>
</dbReference>
<gene>
    <name evidence="1" type="ORF">NOCA2190015</name>
</gene>
<sequence length="246" mass="26104">MEWVWIIGVAACVGTAARWWRARQVAHRRTSAELEAVRRIADEDVTHLGQLVQQLGVDVERAAAADEVRVAHQAALDSSVTARHLWGQVTDAAGISEVTATVATGHHAVACAGALLSGEPVPERRAVCFFDPQHGRSVSDILWNRGGHGPRRVPACQHDAALVADTQQPRIRTVQLGTRTMPYWAAGSAFLAYTKGYFSDVPTLAWALTEAAVESAPDRPGYFGTGIVGSSGHFDGGGFDGSGAGT</sequence>
<protein>
    <submittedName>
        <fullName evidence="1">Uncharacterized protein</fullName>
    </submittedName>
</protein>
<organism evidence="1">
    <name type="scientific">metagenome</name>
    <dbReference type="NCBI Taxonomy" id="256318"/>
    <lineage>
        <taxon>unclassified sequences</taxon>
        <taxon>metagenomes</taxon>
    </lineage>
</organism>
<reference evidence="1" key="1">
    <citation type="submission" date="2015-08" db="EMBL/GenBank/DDBJ databases">
        <authorList>
            <person name="Babu N.S."/>
            <person name="Beckwith C.J."/>
            <person name="Beseler K.G."/>
            <person name="Brison A."/>
            <person name="Carone J.V."/>
            <person name="Caskin T.P."/>
            <person name="Diamond M."/>
            <person name="Durham M.E."/>
            <person name="Foxe J.M."/>
            <person name="Go M."/>
            <person name="Henderson B.A."/>
            <person name="Jones I.B."/>
            <person name="McGettigan J.A."/>
            <person name="Micheletti S.J."/>
            <person name="Nasrallah M.E."/>
            <person name="Ortiz D."/>
            <person name="Piller C.R."/>
            <person name="Privatt S.R."/>
            <person name="Schneider S.L."/>
            <person name="Sharp S."/>
            <person name="Smith T.C."/>
            <person name="Stanton J.D."/>
            <person name="Ullery H.E."/>
            <person name="Wilson R.J."/>
            <person name="Serrano M.G."/>
            <person name="Buck G."/>
            <person name="Lee V."/>
            <person name="Wang Y."/>
            <person name="Carvalho R."/>
            <person name="Voegtly L."/>
            <person name="Shi R."/>
            <person name="Duckworth R."/>
            <person name="Johnson A."/>
            <person name="Loviza R."/>
            <person name="Walstead R."/>
            <person name="Shah Z."/>
            <person name="Kiflezghi M."/>
            <person name="Wade K."/>
            <person name="Ball S.L."/>
            <person name="Bradley K.W."/>
            <person name="Asai D.J."/>
            <person name="Bowman C.A."/>
            <person name="Russell D.A."/>
            <person name="Pope W.H."/>
            <person name="Jacobs-Sera D."/>
            <person name="Hendrix R.W."/>
            <person name="Hatfull G.F."/>
        </authorList>
    </citation>
    <scope>NUCLEOTIDE SEQUENCE</scope>
</reference>
<dbReference type="AlphaFoldDB" id="A0A2P2BXT8"/>
<proteinExistence type="predicted"/>
<accession>A0A2P2BXT8</accession>